<keyword evidence="2" id="KW-1185">Reference proteome</keyword>
<accession>A0A238YC60</accession>
<name>A0A238YC60_9PSEU</name>
<organism evidence="1 2">
    <name type="scientific">Haloechinothrix alba</name>
    <dbReference type="NCBI Taxonomy" id="664784"/>
    <lineage>
        <taxon>Bacteria</taxon>
        <taxon>Bacillati</taxon>
        <taxon>Actinomycetota</taxon>
        <taxon>Actinomycetes</taxon>
        <taxon>Pseudonocardiales</taxon>
        <taxon>Pseudonocardiaceae</taxon>
        <taxon>Haloechinothrix</taxon>
    </lineage>
</organism>
<gene>
    <name evidence="1" type="ORF">SAMN06265360_114145</name>
</gene>
<proteinExistence type="predicted"/>
<reference evidence="1 2" key="1">
    <citation type="submission" date="2017-06" db="EMBL/GenBank/DDBJ databases">
        <authorList>
            <person name="Kim H.J."/>
            <person name="Triplett B.A."/>
        </authorList>
    </citation>
    <scope>NUCLEOTIDE SEQUENCE [LARGE SCALE GENOMIC DNA]</scope>
    <source>
        <strain evidence="1 2">DSM 45207</strain>
    </source>
</reference>
<dbReference type="AlphaFoldDB" id="A0A238YC60"/>
<dbReference type="Proteomes" id="UP000198348">
    <property type="component" value="Unassembled WGS sequence"/>
</dbReference>
<dbReference type="EMBL" id="FZNW01000014">
    <property type="protein sequence ID" value="SNR68825.1"/>
    <property type="molecule type" value="Genomic_DNA"/>
</dbReference>
<sequence>MGSRAAATIAGARIGAPVNPRTASAAHHQLPALPPLTGHRDNLHVNHAGAPATGAILVAGSANQAHGNVPAASCHAGSAADS</sequence>
<protein>
    <submittedName>
        <fullName evidence="1">Uncharacterized protein</fullName>
    </submittedName>
</protein>
<evidence type="ECO:0000313" key="2">
    <source>
        <dbReference type="Proteomes" id="UP000198348"/>
    </source>
</evidence>
<evidence type="ECO:0000313" key="1">
    <source>
        <dbReference type="EMBL" id="SNR68825.1"/>
    </source>
</evidence>